<accession>A0A9W4UNF5</accession>
<keyword evidence="2" id="KW-1133">Transmembrane helix</keyword>
<feature type="coiled-coil region" evidence="1">
    <location>
        <begin position="284"/>
        <end position="318"/>
    </location>
</feature>
<dbReference type="AlphaFoldDB" id="A0A9W4UNF5"/>
<evidence type="ECO:0000256" key="2">
    <source>
        <dbReference type="SAM" id="Phobius"/>
    </source>
</evidence>
<sequence>MRACIDDNSYIGQKNSYRRMKIDKENLEELLMSCQVFPKFQNYMIGFGYRTRESEIGPPSIAFRPLRNNIDIEGFECAYILRYIELTNRTKANPWSLRQYAVYHNYLRSPERPCSAWILLGLWERARTVLENHAEDGHDLKSEHPFEVHLLFVDVAISSWRPYLVYIHDQVMDLSYCAAGTTPNPHPDNFVTVEADDYQKLKRLEDHVTDVLICLDSTTDTLSTFSTMIHQILRSPKIDVDIVAVLIGEKLKETNYLRQRAESILLKIRNTRSVISSLLEHRTGHDLNRQMEALQSIEKEAKNENAIMRELAEKASRDSSSVRILTMITLIYLPFTVVSLLFNAIRASGCKRRKCAICAGLLDFLCCFPSIDVLYNYCLVYLGAL</sequence>
<dbReference type="InterPro" id="IPR058257">
    <property type="entry name" value="CorA-like_dom"/>
</dbReference>
<evidence type="ECO:0000313" key="5">
    <source>
        <dbReference type="Proteomes" id="UP001152607"/>
    </source>
</evidence>
<comment type="caution">
    <text evidence="4">The sequence shown here is derived from an EMBL/GenBank/DDBJ whole genome shotgun (WGS) entry which is preliminary data.</text>
</comment>
<reference evidence="4" key="1">
    <citation type="submission" date="2023-01" db="EMBL/GenBank/DDBJ databases">
        <authorList>
            <person name="Van Ghelder C."/>
            <person name="Rancurel C."/>
        </authorList>
    </citation>
    <scope>NUCLEOTIDE SEQUENCE</scope>
    <source>
        <strain evidence="4">CNCM I-4278</strain>
    </source>
</reference>
<organism evidence="4 5">
    <name type="scientific">Periconia digitata</name>
    <dbReference type="NCBI Taxonomy" id="1303443"/>
    <lineage>
        <taxon>Eukaryota</taxon>
        <taxon>Fungi</taxon>
        <taxon>Dikarya</taxon>
        <taxon>Ascomycota</taxon>
        <taxon>Pezizomycotina</taxon>
        <taxon>Dothideomycetes</taxon>
        <taxon>Pleosporomycetidae</taxon>
        <taxon>Pleosporales</taxon>
        <taxon>Massarineae</taxon>
        <taxon>Periconiaceae</taxon>
        <taxon>Periconia</taxon>
    </lineage>
</organism>
<evidence type="ECO:0000313" key="4">
    <source>
        <dbReference type="EMBL" id="CAI6338066.1"/>
    </source>
</evidence>
<keyword evidence="2" id="KW-0472">Membrane</keyword>
<keyword evidence="2" id="KW-0812">Transmembrane</keyword>
<dbReference type="EMBL" id="CAOQHR010000008">
    <property type="protein sequence ID" value="CAI6338066.1"/>
    <property type="molecule type" value="Genomic_DNA"/>
</dbReference>
<dbReference type="Pfam" id="PF26616">
    <property type="entry name" value="CorA-like"/>
    <property type="match status" value="1"/>
</dbReference>
<protein>
    <recommendedName>
        <fullName evidence="3">CorA-like transporter domain-containing protein</fullName>
    </recommendedName>
</protein>
<keyword evidence="5" id="KW-1185">Reference proteome</keyword>
<proteinExistence type="predicted"/>
<feature type="transmembrane region" description="Helical" evidence="2">
    <location>
        <begin position="324"/>
        <end position="345"/>
    </location>
</feature>
<dbReference type="Proteomes" id="UP001152607">
    <property type="component" value="Unassembled WGS sequence"/>
</dbReference>
<name>A0A9W4UNF5_9PLEO</name>
<keyword evidence="1" id="KW-0175">Coiled coil</keyword>
<dbReference type="OrthoDB" id="5396681at2759"/>
<evidence type="ECO:0000259" key="3">
    <source>
        <dbReference type="Pfam" id="PF26616"/>
    </source>
</evidence>
<gene>
    <name evidence="4" type="ORF">PDIGIT_LOCUS11188</name>
</gene>
<feature type="domain" description="CorA-like transporter" evidence="3">
    <location>
        <begin position="75"/>
        <end position="174"/>
    </location>
</feature>
<evidence type="ECO:0000256" key="1">
    <source>
        <dbReference type="SAM" id="Coils"/>
    </source>
</evidence>